<comment type="caution">
    <text evidence="3">The sequence shown here is derived from an EMBL/GenBank/DDBJ whole genome shotgun (WGS) entry which is preliminary data.</text>
</comment>
<dbReference type="InterPro" id="IPR002035">
    <property type="entry name" value="VWF_A"/>
</dbReference>
<dbReference type="InterPro" id="IPR036465">
    <property type="entry name" value="vWFA_dom_sf"/>
</dbReference>
<accession>A0A7X5ANM5</accession>
<evidence type="ECO:0000259" key="2">
    <source>
        <dbReference type="PROSITE" id="PS50234"/>
    </source>
</evidence>
<organism evidence="3 4">
    <name type="scientific">Halomonas alimentaria</name>
    <dbReference type="NCBI Taxonomy" id="147248"/>
    <lineage>
        <taxon>Bacteria</taxon>
        <taxon>Pseudomonadati</taxon>
        <taxon>Pseudomonadota</taxon>
        <taxon>Gammaproteobacteria</taxon>
        <taxon>Oceanospirillales</taxon>
        <taxon>Halomonadaceae</taxon>
        <taxon>Halomonas</taxon>
    </lineage>
</organism>
<dbReference type="RefSeq" id="WP_161430489.1">
    <property type="nucleotide sequence ID" value="NZ_WUTT01000001.1"/>
</dbReference>
<evidence type="ECO:0000313" key="3">
    <source>
        <dbReference type="EMBL" id="NAW33454.1"/>
    </source>
</evidence>
<sequence>MALSRQPLSLLPTTLLPAALLLVSAPVMAERVGVLVLDASGSMWNRMDGDITRIEVARDVIDEYLHDRDPQLPLSMLAYGHNRRGDCGDIEVIAAMSLQDADSLAEQVRALNPQGMTPIAESLRLAAEQIPLTAEAADIILVTDGLETCGGDPCDVAARLAEQGLAIRAHVVGFGLSDDEIQQLSCVTEQTGGELFQTHSGAELAGALSRVEEVAAEPEPEPEPESEPEPQPAEATLNVPAEIPAGSEFEVSWEGPDDKRDYITIVPAGAPEDAYESYQRTGRGSPLSLTAPDALGEHEVRYIHNDTKRVLASQTVTLTPISAALQAPEEISAGSEFEVDWEGPDNPRDYITIVPADAPEDAYESYQRTSRGTPLSLTAPDALGSYEVRYVVQQSKRVLASQPVTLTPVSAHVKAPEEIPAGSEFTIEWEGPDNPRDYITIVPAGAPEDAYESYQRTSRGSPLSLTAPDALGNYEVRYVVQQSRRVLASQPVTLTPVTASLLVRDPILPGGEFEVKWQGPDNPRDYITIVPAGAPEDAYESYQRTNRGSPLTLAAPEAPGDYEVRYVIQQSRRVLASEPVSVGAGEVSLAVEGNAEAGSVVNVAWQGPGRYEDFIQIVAADAPDDAEAIREARASQGSPLQMFAPASAGEYELRYRASDSGEILGRQQFQVK</sequence>
<name>A0A7X5ANM5_9GAMM</name>
<dbReference type="PROSITE" id="PS50234">
    <property type="entry name" value="VWFA"/>
    <property type="match status" value="1"/>
</dbReference>
<feature type="compositionally biased region" description="Acidic residues" evidence="1">
    <location>
        <begin position="214"/>
        <end position="228"/>
    </location>
</feature>
<evidence type="ECO:0000256" key="1">
    <source>
        <dbReference type="SAM" id="MobiDB-lite"/>
    </source>
</evidence>
<protein>
    <submittedName>
        <fullName evidence="3">VWA domain-containing protein</fullName>
    </submittedName>
</protein>
<dbReference type="AlphaFoldDB" id="A0A7X5ANM5"/>
<evidence type="ECO:0000313" key="4">
    <source>
        <dbReference type="Proteomes" id="UP000487929"/>
    </source>
</evidence>
<dbReference type="SUPFAM" id="SSF53300">
    <property type="entry name" value="vWA-like"/>
    <property type="match status" value="1"/>
</dbReference>
<dbReference type="Pfam" id="PF13519">
    <property type="entry name" value="VWA_2"/>
    <property type="match status" value="1"/>
</dbReference>
<dbReference type="Gene3D" id="3.40.50.410">
    <property type="entry name" value="von Willebrand factor, type A domain"/>
    <property type="match status" value="1"/>
</dbReference>
<feature type="region of interest" description="Disordered" evidence="1">
    <location>
        <begin position="212"/>
        <end position="235"/>
    </location>
</feature>
<proteinExistence type="predicted"/>
<reference evidence="3 4" key="1">
    <citation type="submission" date="2019-12" db="EMBL/GenBank/DDBJ databases">
        <title>Draft genome sequencing of Halomonas alimentaria DSM 15356.</title>
        <authorList>
            <person name="Pandiyan K."/>
            <person name="Kushwaha P."/>
            <person name="Gowdham M."/>
            <person name="Chakdar H."/>
            <person name="Singh A."/>
            <person name="Kumar M."/>
            <person name="Saxena A.K."/>
        </authorList>
    </citation>
    <scope>NUCLEOTIDE SEQUENCE [LARGE SCALE GENOMIC DNA]</scope>
    <source>
        <strain evidence="3 4">DSM 15356</strain>
    </source>
</reference>
<keyword evidence="4" id="KW-1185">Reference proteome</keyword>
<gene>
    <name evidence="3" type="ORF">GRB96_03320</name>
</gene>
<dbReference type="Proteomes" id="UP000487929">
    <property type="component" value="Unassembled WGS sequence"/>
</dbReference>
<dbReference type="SMART" id="SM00327">
    <property type="entry name" value="VWA"/>
    <property type="match status" value="1"/>
</dbReference>
<dbReference type="EMBL" id="WUTT01000001">
    <property type="protein sequence ID" value="NAW33454.1"/>
    <property type="molecule type" value="Genomic_DNA"/>
</dbReference>
<dbReference type="OrthoDB" id="9783818at2"/>
<feature type="domain" description="VWFA" evidence="2">
    <location>
        <begin position="34"/>
        <end position="211"/>
    </location>
</feature>